<dbReference type="AlphaFoldDB" id="A0A9P4GD54"/>
<comment type="caution">
    <text evidence="1">The sequence shown here is derived from an EMBL/GenBank/DDBJ whole genome shotgun (WGS) entry which is preliminary data.</text>
</comment>
<dbReference type="Proteomes" id="UP000800039">
    <property type="component" value="Unassembled WGS sequence"/>
</dbReference>
<dbReference type="RefSeq" id="XP_040785770.1">
    <property type="nucleotide sequence ID" value="XM_040937085.1"/>
</dbReference>
<reference evidence="1" key="1">
    <citation type="submission" date="2020-01" db="EMBL/GenBank/DDBJ databases">
        <authorList>
            <consortium name="DOE Joint Genome Institute"/>
            <person name="Haridas S."/>
            <person name="Albert R."/>
            <person name="Binder M."/>
            <person name="Bloem J."/>
            <person name="Labutti K."/>
            <person name="Salamov A."/>
            <person name="Andreopoulos B."/>
            <person name="Baker S.E."/>
            <person name="Barry K."/>
            <person name="Bills G."/>
            <person name="Bluhm B.H."/>
            <person name="Cannon C."/>
            <person name="Castanera R."/>
            <person name="Culley D.E."/>
            <person name="Daum C."/>
            <person name="Ezra D."/>
            <person name="Gonzalez J.B."/>
            <person name="Henrissat B."/>
            <person name="Kuo A."/>
            <person name="Liang C."/>
            <person name="Lipzen A."/>
            <person name="Lutzoni F."/>
            <person name="Magnuson J."/>
            <person name="Mondo S."/>
            <person name="Nolan M."/>
            <person name="Ohm R."/>
            <person name="Pangilinan J."/>
            <person name="Park H.-J."/>
            <person name="Ramirez L."/>
            <person name="Alfaro M."/>
            <person name="Sun H."/>
            <person name="Tritt A."/>
            <person name="Yoshinaga Y."/>
            <person name="Zwiers L.-H."/>
            <person name="Turgeon B.G."/>
            <person name="Goodwin S.B."/>
            <person name="Spatafora J.W."/>
            <person name="Crous P.W."/>
            <person name="Grigoriev I.V."/>
        </authorList>
    </citation>
    <scope>NUCLEOTIDE SEQUENCE</scope>
    <source>
        <strain evidence="1">CBS 394.84</strain>
    </source>
</reference>
<dbReference type="GeneID" id="63854335"/>
<dbReference type="Gene3D" id="3.90.550.10">
    <property type="entry name" value="Spore Coat Polysaccharide Biosynthesis Protein SpsA, Chain A"/>
    <property type="match status" value="1"/>
</dbReference>
<accession>A0A9P4GD54</accession>
<sequence>MRLNINSGSTRVGDVEIHEVFRVTELDAGHRVEANTLGGIAFDSTVSHGNIPFSQESLHAIEAQLAIIIPCMDEDQSILDGVLHGIPHECLIIIVSNSNSSNFKAECTLLTDFCHNAKRPGIIVHQGDEGLAYAFHSAGLPELVVETSLPQGKQKNALYIRNGKGEAMMIGAAIAKLAAKQFVGFIDADNYVAGSVHEYCKVYAAGLHYALHCTEHNQTTSSKDITQLAAESNSMVRIKWNSKPKVKDGQLVFEKSGRCSRVVNGWMNRFLNAIVDDTTQNAVIQTGNAGEHAMSLNLAMELRFATGYAVEPFQLVNAWEQFGGQTSTYKQKDHTMVSKAPLLRKVQILQIETRNPHFHDVSKGNDHIEGMQVQGLSTIYHSSLTPPKLKDELRVYMKENFPTVVGANGEPERARVYPPLGTMDFGIFRTAMKSYPKTLKVIDDTTVWRRAT</sequence>
<keyword evidence="2" id="KW-1185">Reference proteome</keyword>
<name>A0A9P4GD54_9PLEO</name>
<dbReference type="EMBL" id="ML976617">
    <property type="protein sequence ID" value="KAF1843207.1"/>
    <property type="molecule type" value="Genomic_DNA"/>
</dbReference>
<protein>
    <submittedName>
        <fullName evidence="1">Glycosyltransferase family 55 protein</fullName>
    </submittedName>
</protein>
<evidence type="ECO:0000313" key="2">
    <source>
        <dbReference type="Proteomes" id="UP000800039"/>
    </source>
</evidence>
<proteinExistence type="predicted"/>
<dbReference type="GO" id="GO:0051479">
    <property type="term" value="P:mannosylglycerate biosynthetic process"/>
    <property type="evidence" value="ECO:0007669"/>
    <property type="project" value="InterPro"/>
</dbReference>
<dbReference type="OrthoDB" id="10013407at2759"/>
<dbReference type="Pfam" id="PF09488">
    <property type="entry name" value="Osmo_MPGsynth"/>
    <property type="match status" value="1"/>
</dbReference>
<dbReference type="InterPro" id="IPR012812">
    <property type="entry name" value="Osmo_MPG_synth"/>
</dbReference>
<dbReference type="GO" id="GO:0050504">
    <property type="term" value="F:mannosyl-3-phosphoglycerate synthase activity"/>
    <property type="evidence" value="ECO:0007669"/>
    <property type="project" value="InterPro"/>
</dbReference>
<organism evidence="1 2">
    <name type="scientific">Cucurbitaria berberidis CBS 394.84</name>
    <dbReference type="NCBI Taxonomy" id="1168544"/>
    <lineage>
        <taxon>Eukaryota</taxon>
        <taxon>Fungi</taxon>
        <taxon>Dikarya</taxon>
        <taxon>Ascomycota</taxon>
        <taxon>Pezizomycotina</taxon>
        <taxon>Dothideomycetes</taxon>
        <taxon>Pleosporomycetidae</taxon>
        <taxon>Pleosporales</taxon>
        <taxon>Pleosporineae</taxon>
        <taxon>Cucurbitariaceae</taxon>
        <taxon>Cucurbitaria</taxon>
    </lineage>
</organism>
<gene>
    <name evidence="1" type="ORF">K460DRAFT_407572</name>
</gene>
<evidence type="ECO:0000313" key="1">
    <source>
        <dbReference type="EMBL" id="KAF1843207.1"/>
    </source>
</evidence>
<dbReference type="GO" id="GO:0005737">
    <property type="term" value="C:cytoplasm"/>
    <property type="evidence" value="ECO:0007669"/>
    <property type="project" value="InterPro"/>
</dbReference>
<dbReference type="InterPro" id="IPR029044">
    <property type="entry name" value="Nucleotide-diphossugar_trans"/>
</dbReference>